<evidence type="ECO:0000256" key="9">
    <source>
        <dbReference type="ARBA" id="ARBA00023136"/>
    </source>
</evidence>
<dbReference type="GO" id="GO:0004768">
    <property type="term" value="F:stearoyl-CoA 9-desaturase activity"/>
    <property type="evidence" value="ECO:0007669"/>
    <property type="project" value="TreeGrafter"/>
</dbReference>
<name>A0A0L7LGA8_OPEBR</name>
<keyword evidence="8" id="KW-0443">Lipid metabolism</keyword>
<evidence type="ECO:0000256" key="8">
    <source>
        <dbReference type="ARBA" id="ARBA00023098"/>
    </source>
</evidence>
<proteinExistence type="inferred from homology"/>
<keyword evidence="12" id="KW-1185">Reference proteome</keyword>
<evidence type="ECO:0000256" key="5">
    <source>
        <dbReference type="ARBA" id="ARBA00022832"/>
    </source>
</evidence>
<evidence type="ECO:0000256" key="7">
    <source>
        <dbReference type="ARBA" id="ARBA00023002"/>
    </source>
</evidence>
<dbReference type="CDD" id="cd03505">
    <property type="entry name" value="Delta9-FADS-like"/>
    <property type="match status" value="1"/>
</dbReference>
<dbReference type="InterPro" id="IPR015876">
    <property type="entry name" value="Acyl-CoA_DS"/>
</dbReference>
<dbReference type="STRING" id="104452.A0A0L7LGA8"/>
<dbReference type="GO" id="GO:0005506">
    <property type="term" value="F:iron ion binding"/>
    <property type="evidence" value="ECO:0007669"/>
    <property type="project" value="TreeGrafter"/>
</dbReference>
<dbReference type="EMBL" id="JTDY01001195">
    <property type="protein sequence ID" value="KOB74583.1"/>
    <property type="molecule type" value="Genomic_DNA"/>
</dbReference>
<sequence length="183" mass="21255">MAHAMVMFVIGGMGLTCGVHRLWTHKCYKATLPLRIQIHAIYFRDTREIPYHKTPNMLFQNSIYSWVRDHRLHHKYSDTDADPHNSSRGLLFSHIGWLMMKKSELVLQKGKLIDMSDMESDPIVMWEKKLFERLGLASDLKEPTKDMIKAVALRLQTAIDGNEKAFINYSMQRLILEIKLPSA</sequence>
<dbReference type="GO" id="GO:0005789">
    <property type="term" value="C:endoplasmic reticulum membrane"/>
    <property type="evidence" value="ECO:0007669"/>
    <property type="project" value="TreeGrafter"/>
</dbReference>
<accession>A0A0L7LGA8</accession>
<evidence type="ECO:0000256" key="3">
    <source>
        <dbReference type="ARBA" id="ARBA00022516"/>
    </source>
</evidence>
<keyword evidence="4" id="KW-0812">Transmembrane</keyword>
<evidence type="ECO:0000313" key="11">
    <source>
        <dbReference type="EMBL" id="KOB74583.1"/>
    </source>
</evidence>
<evidence type="ECO:0000256" key="4">
    <source>
        <dbReference type="ARBA" id="ARBA00022692"/>
    </source>
</evidence>
<dbReference type="Proteomes" id="UP000037510">
    <property type="component" value="Unassembled WGS sequence"/>
</dbReference>
<keyword evidence="10" id="KW-0275">Fatty acid biosynthesis</keyword>
<comment type="subcellular location">
    <subcellularLocation>
        <location evidence="1">Membrane</location>
        <topology evidence="1">Multi-pass membrane protein</topology>
    </subcellularLocation>
</comment>
<dbReference type="PANTHER" id="PTHR11351:SF31">
    <property type="entry name" value="DESATURASE 1, ISOFORM A-RELATED"/>
    <property type="match status" value="1"/>
</dbReference>
<reference evidence="11 12" key="1">
    <citation type="journal article" date="2015" name="Genome Biol. Evol.">
        <title>The genome of winter moth (Operophtera brumata) provides a genomic perspective on sexual dimorphism and phenology.</title>
        <authorList>
            <person name="Derks M.F."/>
            <person name="Smit S."/>
            <person name="Salis L."/>
            <person name="Schijlen E."/>
            <person name="Bossers A."/>
            <person name="Mateman C."/>
            <person name="Pijl A.S."/>
            <person name="de Ridder D."/>
            <person name="Groenen M.A."/>
            <person name="Visser M.E."/>
            <person name="Megens H.J."/>
        </authorList>
    </citation>
    <scope>NUCLEOTIDE SEQUENCE [LARGE SCALE GENOMIC DNA]</scope>
    <source>
        <strain evidence="11">WM2013NL</strain>
        <tissue evidence="11">Head and thorax</tissue>
    </source>
</reference>
<comment type="caution">
    <text evidence="11">The sequence shown here is derived from an EMBL/GenBank/DDBJ whole genome shotgun (WGS) entry which is preliminary data.</text>
</comment>
<keyword evidence="5" id="KW-0276">Fatty acid metabolism</keyword>
<evidence type="ECO:0000256" key="10">
    <source>
        <dbReference type="ARBA" id="ARBA00023160"/>
    </source>
</evidence>
<protein>
    <submittedName>
        <fullName evidence="11">Fatty acid desaturase</fullName>
    </submittedName>
</protein>
<dbReference type="GO" id="GO:0006636">
    <property type="term" value="P:unsaturated fatty acid biosynthetic process"/>
    <property type="evidence" value="ECO:0007669"/>
    <property type="project" value="TreeGrafter"/>
</dbReference>
<dbReference type="AlphaFoldDB" id="A0A0L7LGA8"/>
<keyword evidence="3" id="KW-0444">Lipid biosynthesis</keyword>
<dbReference type="PANTHER" id="PTHR11351">
    <property type="entry name" value="ACYL-COA DESATURASE"/>
    <property type="match status" value="1"/>
</dbReference>
<gene>
    <name evidence="11" type="ORF">OBRU01_08878</name>
</gene>
<evidence type="ECO:0000256" key="2">
    <source>
        <dbReference type="ARBA" id="ARBA00009295"/>
    </source>
</evidence>
<evidence type="ECO:0000313" key="12">
    <source>
        <dbReference type="Proteomes" id="UP000037510"/>
    </source>
</evidence>
<evidence type="ECO:0000256" key="6">
    <source>
        <dbReference type="ARBA" id="ARBA00022989"/>
    </source>
</evidence>
<keyword evidence="9" id="KW-0472">Membrane</keyword>
<keyword evidence="6" id="KW-1133">Transmembrane helix</keyword>
<keyword evidence="7" id="KW-0560">Oxidoreductase</keyword>
<comment type="similarity">
    <text evidence="2">Belongs to the fatty acid desaturase type 1 family.</text>
</comment>
<organism evidence="11 12">
    <name type="scientific">Operophtera brumata</name>
    <name type="common">Winter moth</name>
    <name type="synonym">Phalaena brumata</name>
    <dbReference type="NCBI Taxonomy" id="104452"/>
    <lineage>
        <taxon>Eukaryota</taxon>
        <taxon>Metazoa</taxon>
        <taxon>Ecdysozoa</taxon>
        <taxon>Arthropoda</taxon>
        <taxon>Hexapoda</taxon>
        <taxon>Insecta</taxon>
        <taxon>Pterygota</taxon>
        <taxon>Neoptera</taxon>
        <taxon>Endopterygota</taxon>
        <taxon>Lepidoptera</taxon>
        <taxon>Glossata</taxon>
        <taxon>Ditrysia</taxon>
        <taxon>Geometroidea</taxon>
        <taxon>Geometridae</taxon>
        <taxon>Larentiinae</taxon>
        <taxon>Operophtera</taxon>
    </lineage>
</organism>
<evidence type="ECO:0000256" key="1">
    <source>
        <dbReference type="ARBA" id="ARBA00004141"/>
    </source>
</evidence>